<evidence type="ECO:0000256" key="1">
    <source>
        <dbReference type="ARBA" id="ARBA00006718"/>
    </source>
</evidence>
<proteinExistence type="inferred from homology"/>
<gene>
    <name evidence="3" type="primary">ISCA2</name>
</gene>
<name>A0A6I8N644_ORNAN</name>
<reference evidence="3" key="2">
    <citation type="submission" date="2025-08" db="UniProtKB">
        <authorList>
            <consortium name="Ensembl"/>
        </authorList>
    </citation>
    <scope>IDENTIFICATION</scope>
    <source>
        <strain evidence="3">Glennie</strain>
    </source>
</reference>
<dbReference type="InParanoid" id="A0A6I8N644"/>
<dbReference type="GO" id="GO:0051604">
    <property type="term" value="P:protein maturation"/>
    <property type="evidence" value="ECO:0000318"/>
    <property type="project" value="GO_Central"/>
</dbReference>
<evidence type="ECO:0000256" key="2">
    <source>
        <dbReference type="SAM" id="MobiDB-lite"/>
    </source>
</evidence>
<dbReference type="PANTHER" id="PTHR43011">
    <property type="entry name" value="IRON-SULFUR CLUSTER ASSEMBLY 2 HOMOLOG, MITOCHONDRIAL"/>
    <property type="match status" value="1"/>
</dbReference>
<feature type="compositionally biased region" description="Gly residues" evidence="2">
    <location>
        <begin position="1"/>
        <end position="10"/>
    </location>
</feature>
<dbReference type="InterPro" id="IPR035903">
    <property type="entry name" value="HesB-like_dom_sf"/>
</dbReference>
<accession>A0A6I8N644</accession>
<sequence length="364" mass="38558">SEGLTKGGSGAWSRGTEGRVLAAQDGGGGLVPGRHVGVPSLPAGRQVGPSSPRPAGVLTRWWTSSSPPPPPGPGEEVRLSDGCVKRLLEITEGSRFLRLQVEGGGCSGFQYRFSLDTVLNPDDRVFERGGARVCVDSRQPGLRQGRRGGFQPGAHSQLLPGGRQPPGRAGLLLRDLLFRQALTETPGTRGRGPARSLSPLSRVVLAPSPPIRSPLLDDALSRRFSLALRTPPPPPTRHFPGAGARPGRSPVPPASPGGIRSPGPRHLRPLLPGQSSPRDRRGPGGERLHARSRGRWSSSCACTYVYYGWINVYFFNPLGHSGLPCRPGSLTATGGVRQMGIRAVELLAGGRRVGWIVPWTPPSA</sequence>
<dbReference type="Gene3D" id="2.60.300.12">
    <property type="entry name" value="HesB-like domain"/>
    <property type="match status" value="1"/>
</dbReference>
<evidence type="ECO:0008006" key="5">
    <source>
        <dbReference type="Google" id="ProtNLM"/>
    </source>
</evidence>
<dbReference type="Ensembl" id="ENSOANT00000066110.1">
    <property type="protein sequence ID" value="ENSOANP00000036260.1"/>
    <property type="gene ID" value="ENSOANG00000036503.1"/>
</dbReference>
<dbReference type="AlphaFoldDB" id="A0A6I8N644"/>
<evidence type="ECO:0000313" key="3">
    <source>
        <dbReference type="Ensembl" id="ENSOANP00000036260.1"/>
    </source>
</evidence>
<dbReference type="GO" id="GO:0005506">
    <property type="term" value="F:iron ion binding"/>
    <property type="evidence" value="ECO:0000318"/>
    <property type="project" value="GO_Central"/>
</dbReference>
<reference evidence="3 4" key="1">
    <citation type="journal article" date="2008" name="Nature">
        <title>Genome analysis of the platypus reveals unique signatures of evolution.</title>
        <authorList>
            <person name="Warren W.C."/>
            <person name="Hillier L.W."/>
            <person name="Marshall Graves J.A."/>
            <person name="Birney E."/>
            <person name="Ponting C.P."/>
            <person name="Grutzner F."/>
            <person name="Belov K."/>
            <person name="Miller W."/>
            <person name="Clarke L."/>
            <person name="Chinwalla A.T."/>
            <person name="Yang S.P."/>
            <person name="Heger A."/>
            <person name="Locke D.P."/>
            <person name="Miethke P."/>
            <person name="Waters P.D."/>
            <person name="Veyrunes F."/>
            <person name="Fulton L."/>
            <person name="Fulton B."/>
            <person name="Graves T."/>
            <person name="Wallis J."/>
            <person name="Puente X.S."/>
            <person name="Lopez-Otin C."/>
            <person name="Ordonez G.R."/>
            <person name="Eichler E.E."/>
            <person name="Chen L."/>
            <person name="Cheng Z."/>
            <person name="Deakin J.E."/>
            <person name="Alsop A."/>
            <person name="Thompson K."/>
            <person name="Kirby P."/>
            <person name="Papenfuss A.T."/>
            <person name="Wakefield M.J."/>
            <person name="Olender T."/>
            <person name="Lancet D."/>
            <person name="Huttley G.A."/>
            <person name="Smit A.F."/>
            <person name="Pask A."/>
            <person name="Temple-Smith P."/>
            <person name="Batzer M.A."/>
            <person name="Walker J.A."/>
            <person name="Konkel M.K."/>
            <person name="Harris R.S."/>
            <person name="Whittington C.M."/>
            <person name="Wong E.S."/>
            <person name="Gemmell N.J."/>
            <person name="Buschiazzo E."/>
            <person name="Vargas Jentzsch I.M."/>
            <person name="Merkel A."/>
            <person name="Schmitz J."/>
            <person name="Zemann A."/>
            <person name="Churakov G."/>
            <person name="Kriegs J.O."/>
            <person name="Brosius J."/>
            <person name="Murchison E.P."/>
            <person name="Sachidanandam R."/>
            <person name="Smith C."/>
            <person name="Hannon G.J."/>
            <person name="Tsend-Ayush E."/>
            <person name="McMillan D."/>
            <person name="Attenborough R."/>
            <person name="Rens W."/>
            <person name="Ferguson-Smith M."/>
            <person name="Lefevre C.M."/>
            <person name="Sharp J.A."/>
            <person name="Nicholas K.R."/>
            <person name="Ray D.A."/>
            <person name="Kube M."/>
            <person name="Reinhardt R."/>
            <person name="Pringle T.H."/>
            <person name="Taylor J."/>
            <person name="Jones R.C."/>
            <person name="Nixon B."/>
            <person name="Dacheux J.L."/>
            <person name="Niwa H."/>
            <person name="Sekita Y."/>
            <person name="Huang X."/>
            <person name="Stark A."/>
            <person name="Kheradpour P."/>
            <person name="Kellis M."/>
            <person name="Flicek P."/>
            <person name="Chen Y."/>
            <person name="Webber C."/>
            <person name="Hardison R."/>
            <person name="Nelson J."/>
            <person name="Hallsworth-Pepin K."/>
            <person name="Delehaunty K."/>
            <person name="Markovic C."/>
            <person name="Minx P."/>
            <person name="Feng Y."/>
            <person name="Kremitzki C."/>
            <person name="Mitreva M."/>
            <person name="Glasscock J."/>
            <person name="Wylie T."/>
            <person name="Wohldmann P."/>
            <person name="Thiru P."/>
            <person name="Nhan M.N."/>
            <person name="Pohl C.S."/>
            <person name="Smith S.M."/>
            <person name="Hou S."/>
            <person name="Nefedov M."/>
            <person name="de Jong P.J."/>
            <person name="Renfree M.B."/>
            <person name="Mardis E.R."/>
            <person name="Wilson R.K."/>
        </authorList>
    </citation>
    <scope>NUCLEOTIDE SEQUENCE [LARGE SCALE GENOMIC DNA]</scope>
    <source>
        <strain evidence="3 4">Glennie</strain>
    </source>
</reference>
<dbReference type="GO" id="GO:0016226">
    <property type="term" value="P:iron-sulfur cluster assembly"/>
    <property type="evidence" value="ECO:0000318"/>
    <property type="project" value="GO_Central"/>
</dbReference>
<organism evidence="3 4">
    <name type="scientific">Ornithorhynchus anatinus</name>
    <name type="common">Duckbill platypus</name>
    <dbReference type="NCBI Taxonomy" id="9258"/>
    <lineage>
        <taxon>Eukaryota</taxon>
        <taxon>Metazoa</taxon>
        <taxon>Chordata</taxon>
        <taxon>Craniata</taxon>
        <taxon>Vertebrata</taxon>
        <taxon>Euteleostomi</taxon>
        <taxon>Mammalia</taxon>
        <taxon>Monotremata</taxon>
        <taxon>Ornithorhynchidae</taxon>
        <taxon>Ornithorhynchus</taxon>
    </lineage>
</organism>
<dbReference type="GO" id="GO:0051539">
    <property type="term" value="F:4 iron, 4 sulfur cluster binding"/>
    <property type="evidence" value="ECO:0000318"/>
    <property type="project" value="GO_Central"/>
</dbReference>
<comment type="similarity">
    <text evidence="1">Belongs to the HesB/IscA family.</text>
</comment>
<feature type="compositionally biased region" description="Basic and acidic residues" evidence="2">
    <location>
        <begin position="277"/>
        <end position="289"/>
    </location>
</feature>
<feature type="region of interest" description="Disordered" evidence="2">
    <location>
        <begin position="139"/>
        <end position="166"/>
    </location>
</feature>
<dbReference type="PANTHER" id="PTHR43011:SF1">
    <property type="entry name" value="IRON-SULFUR CLUSTER ASSEMBLY 2 HOMOLOG, MITOCHONDRIAL"/>
    <property type="match status" value="1"/>
</dbReference>
<feature type="region of interest" description="Disordered" evidence="2">
    <location>
        <begin position="1"/>
        <end position="57"/>
    </location>
</feature>
<feature type="region of interest" description="Disordered" evidence="2">
    <location>
        <begin position="226"/>
        <end position="292"/>
    </location>
</feature>
<keyword evidence="4" id="KW-1185">Reference proteome</keyword>
<dbReference type="GO" id="GO:0005739">
    <property type="term" value="C:mitochondrion"/>
    <property type="evidence" value="ECO:0000318"/>
    <property type="project" value="GO_Central"/>
</dbReference>
<evidence type="ECO:0000313" key="4">
    <source>
        <dbReference type="Proteomes" id="UP000002279"/>
    </source>
</evidence>
<dbReference type="Proteomes" id="UP000002279">
    <property type="component" value="Chromosome 1"/>
</dbReference>
<dbReference type="GeneTree" id="ENSGT00940000167687"/>
<reference evidence="3" key="3">
    <citation type="submission" date="2025-09" db="UniProtKB">
        <authorList>
            <consortium name="Ensembl"/>
        </authorList>
    </citation>
    <scope>IDENTIFICATION</scope>
    <source>
        <strain evidence="3">Glennie</strain>
    </source>
</reference>
<dbReference type="Bgee" id="ENSOANG00000036503">
    <property type="expression patterns" value="Expressed in heart and 7 other cell types or tissues"/>
</dbReference>
<dbReference type="SUPFAM" id="SSF89360">
    <property type="entry name" value="HesB-like domain"/>
    <property type="match status" value="1"/>
</dbReference>
<protein>
    <recommendedName>
        <fullName evidence="5">FeS cluster biogenesis domain-containing protein</fullName>
    </recommendedName>
</protein>
<dbReference type="GO" id="GO:0051537">
    <property type="term" value="F:2 iron, 2 sulfur cluster binding"/>
    <property type="evidence" value="ECO:0000318"/>
    <property type="project" value="GO_Central"/>
</dbReference>